<comment type="caution">
    <text evidence="2">The sequence shown here is derived from an EMBL/GenBank/DDBJ whole genome shotgun (WGS) entry which is preliminary data.</text>
</comment>
<dbReference type="EMBL" id="PYGA01000024">
    <property type="protein sequence ID" value="PSK89910.1"/>
    <property type="molecule type" value="Genomic_DNA"/>
</dbReference>
<dbReference type="Proteomes" id="UP000240542">
    <property type="component" value="Unassembled WGS sequence"/>
</dbReference>
<feature type="region of interest" description="Disordered" evidence="1">
    <location>
        <begin position="1"/>
        <end position="29"/>
    </location>
</feature>
<gene>
    <name evidence="2" type="ORF">CLV63_12414</name>
</gene>
<sequence>MSAHTILASTGSPDQDTVAGRLTELMDAG</sequence>
<accession>A0A2P8CY56</accession>
<proteinExistence type="predicted"/>
<evidence type="ECO:0000313" key="3">
    <source>
        <dbReference type="Proteomes" id="UP000240542"/>
    </source>
</evidence>
<evidence type="ECO:0000256" key="1">
    <source>
        <dbReference type="SAM" id="MobiDB-lite"/>
    </source>
</evidence>
<organism evidence="2 3">
    <name type="scientific">Murinocardiopsis flavida</name>
    <dbReference type="NCBI Taxonomy" id="645275"/>
    <lineage>
        <taxon>Bacteria</taxon>
        <taxon>Bacillati</taxon>
        <taxon>Actinomycetota</taxon>
        <taxon>Actinomycetes</taxon>
        <taxon>Streptosporangiales</taxon>
        <taxon>Nocardiopsidaceae</taxon>
        <taxon>Murinocardiopsis</taxon>
    </lineage>
</organism>
<reference evidence="2 3" key="1">
    <citation type="submission" date="2018-03" db="EMBL/GenBank/DDBJ databases">
        <title>Genomic Encyclopedia of Archaeal and Bacterial Type Strains, Phase II (KMG-II): from individual species to whole genera.</title>
        <authorList>
            <person name="Goeker M."/>
        </authorList>
    </citation>
    <scope>NUCLEOTIDE SEQUENCE [LARGE SCALE GENOMIC DNA]</scope>
    <source>
        <strain evidence="2 3">DSM 45312</strain>
    </source>
</reference>
<evidence type="ECO:0000313" key="2">
    <source>
        <dbReference type="EMBL" id="PSK89910.1"/>
    </source>
</evidence>
<protein>
    <submittedName>
        <fullName evidence="2">Uncharacterized protein</fullName>
    </submittedName>
</protein>
<dbReference type="AlphaFoldDB" id="A0A2P8CY56"/>
<name>A0A2P8CY56_9ACTN</name>
<keyword evidence="3" id="KW-1185">Reference proteome</keyword>